<proteinExistence type="predicted"/>
<dbReference type="RefSeq" id="WP_091175066.1">
    <property type="nucleotide sequence ID" value="NZ_FNCG01000021.1"/>
</dbReference>
<dbReference type="InterPro" id="IPR036520">
    <property type="entry name" value="UPF0759_sf"/>
</dbReference>
<name>A0A1G8KRS7_9SPHI</name>
<dbReference type="Pfam" id="PF01904">
    <property type="entry name" value="DUF72"/>
    <property type="match status" value="1"/>
</dbReference>
<dbReference type="PANTHER" id="PTHR30348:SF9">
    <property type="entry name" value="UPF0759 PROTEIN YECE"/>
    <property type="match status" value="1"/>
</dbReference>
<dbReference type="EMBL" id="FNCG01000021">
    <property type="protein sequence ID" value="SDI46171.1"/>
    <property type="molecule type" value="Genomic_DNA"/>
</dbReference>
<dbReference type="PANTHER" id="PTHR30348">
    <property type="entry name" value="UNCHARACTERIZED PROTEIN YECE"/>
    <property type="match status" value="1"/>
</dbReference>
<protein>
    <submittedName>
        <fullName evidence="1">Uncharacterized conserved protein YecE, DUF72 family</fullName>
    </submittedName>
</protein>
<dbReference type="Proteomes" id="UP000199705">
    <property type="component" value="Unassembled WGS sequence"/>
</dbReference>
<evidence type="ECO:0000313" key="1">
    <source>
        <dbReference type="EMBL" id="SDI46171.1"/>
    </source>
</evidence>
<evidence type="ECO:0000313" key="2">
    <source>
        <dbReference type="Proteomes" id="UP000199705"/>
    </source>
</evidence>
<dbReference type="InterPro" id="IPR002763">
    <property type="entry name" value="DUF72"/>
</dbReference>
<reference evidence="2" key="1">
    <citation type="submission" date="2016-10" db="EMBL/GenBank/DDBJ databases">
        <authorList>
            <person name="Varghese N."/>
            <person name="Submissions S."/>
        </authorList>
    </citation>
    <scope>NUCLEOTIDE SEQUENCE [LARGE SCALE GENOMIC DNA]</scope>
    <source>
        <strain evidence="2">Gh-67</strain>
    </source>
</reference>
<gene>
    <name evidence="1" type="ORF">SAMN05192573_12154</name>
</gene>
<dbReference type="SUPFAM" id="SSF117396">
    <property type="entry name" value="TM1631-like"/>
    <property type="match status" value="1"/>
</dbReference>
<keyword evidence="2" id="KW-1185">Reference proteome</keyword>
<sequence>MEFGRVTDEELSRVDFTLPADPQITVETLAAAKNDVPLQVHVGCAKWGRKEWIGKIYPPKTKDANFLDEYVKHFDCIELNATFYQVYGPDTISKWKQKADSNPGFKFCPKFSQSISHIRRLKNAEDITTTYYEGILAFGDKLGPLFLQLSDNYTPKSFPELKAYLEQLPKDIPVFVELRHKDWFAVAENRDKVFNLFRDLNIGSIITDASGRRDVVHMALPTPHAFIRFVGNSLHPTDYARVDEWVERIKNWKDQGLKSVWFFMHQHDERYSPELADYVVEKLNDALGTQLMRPQFIQRDNNKPTAQTSLLL</sequence>
<dbReference type="AlphaFoldDB" id="A0A1G8KRS7"/>
<dbReference type="Gene3D" id="3.20.20.410">
    <property type="entry name" value="Protein of unknown function UPF0759"/>
    <property type="match status" value="1"/>
</dbReference>
<organism evidence="1 2">
    <name type="scientific">Mucilaginibacter gossypii</name>
    <dbReference type="NCBI Taxonomy" id="551996"/>
    <lineage>
        <taxon>Bacteria</taxon>
        <taxon>Pseudomonadati</taxon>
        <taxon>Bacteroidota</taxon>
        <taxon>Sphingobacteriia</taxon>
        <taxon>Sphingobacteriales</taxon>
        <taxon>Sphingobacteriaceae</taxon>
        <taxon>Mucilaginibacter</taxon>
    </lineage>
</organism>
<accession>A0A1G8KRS7</accession>